<protein>
    <submittedName>
        <fullName evidence="1">Uncharacterized protein</fullName>
    </submittedName>
</protein>
<feature type="non-terminal residue" evidence="1">
    <location>
        <position position="108"/>
    </location>
</feature>
<evidence type="ECO:0000313" key="1">
    <source>
        <dbReference type="EMBL" id="KAG7170851.1"/>
    </source>
</evidence>
<proteinExistence type="predicted"/>
<reference evidence="1" key="1">
    <citation type="journal article" date="2021" name="Sci. Adv.">
        <title>The American lobster genome reveals insights on longevity, neural, and immune adaptations.</title>
        <authorList>
            <person name="Polinski J.M."/>
            <person name="Zimin A.V."/>
            <person name="Clark K.F."/>
            <person name="Kohn A.B."/>
            <person name="Sadowski N."/>
            <person name="Timp W."/>
            <person name="Ptitsyn A."/>
            <person name="Khanna P."/>
            <person name="Romanova D.Y."/>
            <person name="Williams P."/>
            <person name="Greenwood S.J."/>
            <person name="Moroz L.L."/>
            <person name="Walt D.R."/>
            <person name="Bodnar A.G."/>
        </authorList>
    </citation>
    <scope>NUCLEOTIDE SEQUENCE</scope>
    <source>
        <strain evidence="1">GMGI-L3</strain>
    </source>
</reference>
<gene>
    <name evidence="1" type="ORF">Hamer_G023831</name>
</gene>
<name>A0A8J5K7Q6_HOMAM</name>
<dbReference type="AlphaFoldDB" id="A0A8J5K7Q6"/>
<dbReference type="EMBL" id="JAHLQT010013298">
    <property type="protein sequence ID" value="KAG7170851.1"/>
    <property type="molecule type" value="Genomic_DNA"/>
</dbReference>
<dbReference type="Proteomes" id="UP000747542">
    <property type="component" value="Unassembled WGS sequence"/>
</dbReference>
<organism evidence="1 2">
    <name type="scientific">Homarus americanus</name>
    <name type="common">American lobster</name>
    <dbReference type="NCBI Taxonomy" id="6706"/>
    <lineage>
        <taxon>Eukaryota</taxon>
        <taxon>Metazoa</taxon>
        <taxon>Ecdysozoa</taxon>
        <taxon>Arthropoda</taxon>
        <taxon>Crustacea</taxon>
        <taxon>Multicrustacea</taxon>
        <taxon>Malacostraca</taxon>
        <taxon>Eumalacostraca</taxon>
        <taxon>Eucarida</taxon>
        <taxon>Decapoda</taxon>
        <taxon>Pleocyemata</taxon>
        <taxon>Astacidea</taxon>
        <taxon>Nephropoidea</taxon>
        <taxon>Nephropidae</taxon>
        <taxon>Homarus</taxon>
    </lineage>
</organism>
<evidence type="ECO:0000313" key="2">
    <source>
        <dbReference type="Proteomes" id="UP000747542"/>
    </source>
</evidence>
<comment type="caution">
    <text evidence="1">The sequence shown here is derived from an EMBL/GenBank/DDBJ whole genome shotgun (WGS) entry which is preliminary data.</text>
</comment>
<keyword evidence="2" id="KW-1185">Reference proteome</keyword>
<sequence length="108" mass="12284">TRCAITSVVFYPLEEYHRTKCTEVWQSTVQSNRKQYYHKTTENGNTDLLTTRFSLDSKNVTARINWKPPPKTPAMGPLPTRMVAKTKRNLVPPDGGWGWMVVLGACIT</sequence>
<feature type="non-terminal residue" evidence="1">
    <location>
        <position position="1"/>
    </location>
</feature>
<accession>A0A8J5K7Q6</accession>